<dbReference type="AlphaFoldDB" id="A0A151ZRW2"/>
<dbReference type="OrthoDB" id="9909019at2759"/>
<evidence type="ECO:0000259" key="12">
    <source>
        <dbReference type="Pfam" id="PF01529"/>
    </source>
</evidence>
<accession>A0A151ZRW2</accession>
<keyword evidence="2 10" id="KW-0808">Transferase</keyword>
<keyword evidence="14" id="KW-1185">Reference proteome</keyword>
<evidence type="ECO:0000256" key="10">
    <source>
        <dbReference type="RuleBase" id="RU079119"/>
    </source>
</evidence>
<keyword evidence="5 10" id="KW-0472">Membrane</keyword>
<dbReference type="EMBL" id="LODT01000021">
    <property type="protein sequence ID" value="KYQ96686.1"/>
    <property type="molecule type" value="Genomic_DNA"/>
</dbReference>
<evidence type="ECO:0000256" key="11">
    <source>
        <dbReference type="SAM" id="MobiDB-lite"/>
    </source>
</evidence>
<evidence type="ECO:0000256" key="3">
    <source>
        <dbReference type="ARBA" id="ARBA00022692"/>
    </source>
</evidence>
<dbReference type="Pfam" id="PF01529">
    <property type="entry name" value="DHHC"/>
    <property type="match status" value="1"/>
</dbReference>
<evidence type="ECO:0000256" key="1">
    <source>
        <dbReference type="ARBA" id="ARBA00004127"/>
    </source>
</evidence>
<sequence length="296" mass="34155">MAKNFKRNKIKTKKREKRVIYFENGNCVSIQYCKTCNIQRPPRSSHCGECDRCVLDFDHHCPWIGNCVGRGNYKMFCYFVWSTLGVSGSTCVLSLLCLVNLSSQYSKVMEMIADNPVAIMIFAFALLLFWTLIGLSGYHLYLVSSNITTKENLKGHINPYNPPDSKSQCYYNLTRFLFISRFTDFPEIINRDFEISLYLKSQQSLITINNNNNNNNINNNALRVLNTSTEANYNDNHTNSTDRNSLSSDNNSTDTIININDENLNDIQIRNRALEEDISSSLEFDDSYEERERLIK</sequence>
<keyword evidence="7" id="KW-0449">Lipoprotein</keyword>
<dbReference type="InterPro" id="IPR001594">
    <property type="entry name" value="Palmitoyltrfase_DHHC"/>
</dbReference>
<dbReference type="PANTHER" id="PTHR22883">
    <property type="entry name" value="ZINC FINGER DHHC DOMAIN CONTAINING PROTEIN"/>
    <property type="match status" value="1"/>
</dbReference>
<evidence type="ECO:0000256" key="6">
    <source>
        <dbReference type="ARBA" id="ARBA00023139"/>
    </source>
</evidence>
<dbReference type="STRING" id="361077.A0A151ZRW2"/>
<keyword evidence="6" id="KW-0564">Palmitate</keyword>
<reference evidence="13 14" key="1">
    <citation type="submission" date="2015-12" db="EMBL/GenBank/DDBJ databases">
        <title>Dictyostelia acquired genes for synthesis and detection of signals that induce cell-type specialization by lateral gene transfer from prokaryotes.</title>
        <authorList>
            <person name="Gloeckner G."/>
            <person name="Schaap P."/>
        </authorList>
    </citation>
    <scope>NUCLEOTIDE SEQUENCE [LARGE SCALE GENOMIC DNA]</scope>
    <source>
        <strain evidence="13 14">TK</strain>
    </source>
</reference>
<comment type="domain">
    <text evidence="10">The DHHC domain is required for palmitoyltransferase activity.</text>
</comment>
<dbReference type="GO" id="GO:0005783">
    <property type="term" value="C:endoplasmic reticulum"/>
    <property type="evidence" value="ECO:0007669"/>
    <property type="project" value="TreeGrafter"/>
</dbReference>
<gene>
    <name evidence="13" type="ORF">DLAC_03975</name>
</gene>
<dbReference type="PROSITE" id="PS50216">
    <property type="entry name" value="DHHC"/>
    <property type="match status" value="1"/>
</dbReference>
<evidence type="ECO:0000256" key="4">
    <source>
        <dbReference type="ARBA" id="ARBA00022989"/>
    </source>
</evidence>
<keyword evidence="3 10" id="KW-0812">Transmembrane</keyword>
<dbReference type="GO" id="GO:0006612">
    <property type="term" value="P:protein targeting to membrane"/>
    <property type="evidence" value="ECO:0007669"/>
    <property type="project" value="TreeGrafter"/>
</dbReference>
<dbReference type="GO" id="GO:0005794">
    <property type="term" value="C:Golgi apparatus"/>
    <property type="evidence" value="ECO:0007669"/>
    <property type="project" value="TreeGrafter"/>
</dbReference>
<comment type="subcellular location">
    <subcellularLocation>
        <location evidence="1">Endomembrane system</location>
        <topology evidence="1">Multi-pass membrane protein</topology>
    </subcellularLocation>
</comment>
<dbReference type="InterPro" id="IPR039859">
    <property type="entry name" value="PFA4/ZDH16/20/ERF2-like"/>
</dbReference>
<evidence type="ECO:0000256" key="8">
    <source>
        <dbReference type="ARBA" id="ARBA00023315"/>
    </source>
</evidence>
<feature type="domain" description="Palmitoyltransferase DHHC" evidence="12">
    <location>
        <begin position="30"/>
        <end position="154"/>
    </location>
</feature>
<evidence type="ECO:0000256" key="5">
    <source>
        <dbReference type="ARBA" id="ARBA00023136"/>
    </source>
</evidence>
<comment type="catalytic activity">
    <reaction evidence="9 10">
        <text>L-cysteinyl-[protein] + hexadecanoyl-CoA = S-hexadecanoyl-L-cysteinyl-[protein] + CoA</text>
        <dbReference type="Rhea" id="RHEA:36683"/>
        <dbReference type="Rhea" id="RHEA-COMP:10131"/>
        <dbReference type="Rhea" id="RHEA-COMP:11032"/>
        <dbReference type="ChEBI" id="CHEBI:29950"/>
        <dbReference type="ChEBI" id="CHEBI:57287"/>
        <dbReference type="ChEBI" id="CHEBI:57379"/>
        <dbReference type="ChEBI" id="CHEBI:74151"/>
        <dbReference type="EC" id="2.3.1.225"/>
    </reaction>
</comment>
<proteinExistence type="inferred from homology"/>
<evidence type="ECO:0000256" key="9">
    <source>
        <dbReference type="ARBA" id="ARBA00048048"/>
    </source>
</evidence>
<keyword evidence="4 10" id="KW-1133">Transmembrane helix</keyword>
<feature type="transmembrane region" description="Helical" evidence="10">
    <location>
        <begin position="121"/>
        <end position="143"/>
    </location>
</feature>
<dbReference type="EC" id="2.3.1.225" evidence="10"/>
<evidence type="ECO:0000313" key="13">
    <source>
        <dbReference type="EMBL" id="KYQ96686.1"/>
    </source>
</evidence>
<name>A0A151ZRW2_TIELA</name>
<evidence type="ECO:0000256" key="7">
    <source>
        <dbReference type="ARBA" id="ARBA00023288"/>
    </source>
</evidence>
<feature type="compositionally biased region" description="Low complexity" evidence="11">
    <location>
        <begin position="238"/>
        <end position="254"/>
    </location>
</feature>
<feature type="region of interest" description="Disordered" evidence="11">
    <location>
        <begin position="231"/>
        <end position="254"/>
    </location>
</feature>
<evidence type="ECO:0000256" key="2">
    <source>
        <dbReference type="ARBA" id="ARBA00022679"/>
    </source>
</evidence>
<feature type="transmembrane region" description="Helical" evidence="10">
    <location>
        <begin position="78"/>
        <end position="101"/>
    </location>
</feature>
<dbReference type="GO" id="GO:0019706">
    <property type="term" value="F:protein-cysteine S-palmitoyltransferase activity"/>
    <property type="evidence" value="ECO:0007669"/>
    <property type="project" value="UniProtKB-EC"/>
</dbReference>
<evidence type="ECO:0000313" key="14">
    <source>
        <dbReference type="Proteomes" id="UP000076078"/>
    </source>
</evidence>
<comment type="similarity">
    <text evidence="10">Belongs to the DHHC palmitoyltransferase family.</text>
</comment>
<dbReference type="InParanoid" id="A0A151ZRW2"/>
<protein>
    <recommendedName>
        <fullName evidence="10">Palmitoyltransferase</fullName>
        <ecNumber evidence="10">2.3.1.225</ecNumber>
    </recommendedName>
</protein>
<comment type="caution">
    <text evidence="13">The sequence shown here is derived from an EMBL/GenBank/DDBJ whole genome shotgun (WGS) entry which is preliminary data.</text>
</comment>
<organism evidence="13 14">
    <name type="scientific">Tieghemostelium lacteum</name>
    <name type="common">Slime mold</name>
    <name type="synonym">Dictyostelium lacteum</name>
    <dbReference type="NCBI Taxonomy" id="361077"/>
    <lineage>
        <taxon>Eukaryota</taxon>
        <taxon>Amoebozoa</taxon>
        <taxon>Evosea</taxon>
        <taxon>Eumycetozoa</taxon>
        <taxon>Dictyostelia</taxon>
        <taxon>Dictyosteliales</taxon>
        <taxon>Raperosteliaceae</taxon>
        <taxon>Tieghemostelium</taxon>
    </lineage>
</organism>
<dbReference type="PANTHER" id="PTHR22883:SF43">
    <property type="entry name" value="PALMITOYLTRANSFERASE APP"/>
    <property type="match status" value="1"/>
</dbReference>
<keyword evidence="8 10" id="KW-0012">Acyltransferase</keyword>
<dbReference type="Proteomes" id="UP000076078">
    <property type="component" value="Unassembled WGS sequence"/>
</dbReference>